<dbReference type="GO" id="GO:0009236">
    <property type="term" value="P:cobalamin biosynthetic process"/>
    <property type="evidence" value="ECO:0007669"/>
    <property type="project" value="UniProtKB-UniRule"/>
</dbReference>
<evidence type="ECO:0000256" key="7">
    <source>
        <dbReference type="HAMAP-Rule" id="MF_00027"/>
    </source>
</evidence>
<evidence type="ECO:0000259" key="8">
    <source>
        <dbReference type="Pfam" id="PF01656"/>
    </source>
</evidence>
<feature type="domain" description="CobQ/CobB/MinD/ParA nucleotide binding" evidence="8">
    <location>
        <begin position="8"/>
        <end position="194"/>
    </location>
</feature>
<dbReference type="PROSITE" id="PS51274">
    <property type="entry name" value="GATASE_COBBQ"/>
    <property type="match status" value="1"/>
</dbReference>
<comment type="miscellaneous">
    <text evidence="7">The a and c carboxylates of cobyrinate are activated for nucleophilic attack via formation of a phosphorylated intermediate by ATP. CbiA catalyzes first the amidation of the c-carboxylate, and then that of the a-carboxylate.</text>
</comment>
<protein>
    <recommendedName>
        <fullName evidence="7">Cobyrinate a,c-diamide synthase</fullName>
        <ecNumber evidence="7">6.3.5.11</ecNumber>
    </recommendedName>
    <alternativeName>
        <fullName evidence="7">Cobyrinic acid a,c-diamide synthetase</fullName>
    </alternativeName>
</protein>
<evidence type="ECO:0000313" key="11">
    <source>
        <dbReference type="Proteomes" id="UP000240569"/>
    </source>
</evidence>
<evidence type="ECO:0000256" key="3">
    <source>
        <dbReference type="ARBA" id="ARBA00022741"/>
    </source>
</evidence>
<dbReference type="EMBL" id="NEXD01000007">
    <property type="protein sequence ID" value="PSN86365.1"/>
    <property type="molecule type" value="Genomic_DNA"/>
</dbReference>
<evidence type="ECO:0000256" key="6">
    <source>
        <dbReference type="ARBA" id="ARBA00022962"/>
    </source>
</evidence>
<evidence type="ECO:0000256" key="2">
    <source>
        <dbReference type="ARBA" id="ARBA00022598"/>
    </source>
</evidence>
<evidence type="ECO:0000256" key="1">
    <source>
        <dbReference type="ARBA" id="ARBA00001946"/>
    </source>
</evidence>
<evidence type="ECO:0000259" key="9">
    <source>
        <dbReference type="Pfam" id="PF07685"/>
    </source>
</evidence>
<dbReference type="GO" id="GO:0005524">
    <property type="term" value="F:ATP binding"/>
    <property type="evidence" value="ECO:0007669"/>
    <property type="project" value="UniProtKB-UniRule"/>
</dbReference>
<dbReference type="HAMAP" id="MF_00027">
    <property type="entry name" value="CobB_CbiA"/>
    <property type="match status" value="1"/>
</dbReference>
<comment type="cofactor">
    <cofactor evidence="1 7">
        <name>Mg(2+)</name>
        <dbReference type="ChEBI" id="CHEBI:18420"/>
    </cofactor>
</comment>
<dbReference type="PANTHER" id="PTHR43873:SF1">
    <property type="entry name" value="COBYRINATE A,C-DIAMIDE SYNTHASE"/>
    <property type="match status" value="1"/>
</dbReference>
<comment type="domain">
    <text evidence="7">Comprises of two domains. The C-terminal domain contains the binding site for glutamine and catalyzes the hydrolysis of this substrate to glutamate and ammonia. The N-terminal domain is anticipated to bind ATP and cobyrinate and catalyzes the ultimate synthesis of the diamide product. The ammonia produced via the glutaminase domain is probably translocated to the adjacent domain via a molecular tunnel, where it reacts with an activated intermediate.</text>
</comment>
<name>A0A2R6AJ05_9ARCH</name>
<keyword evidence="2 7" id="KW-0436">Ligase</keyword>
<dbReference type="InterPro" id="IPR004484">
    <property type="entry name" value="CbiA/CobB_synth"/>
</dbReference>
<dbReference type="Gene3D" id="3.40.50.880">
    <property type="match status" value="1"/>
</dbReference>
<dbReference type="InterPro" id="IPR029062">
    <property type="entry name" value="Class_I_gatase-like"/>
</dbReference>
<dbReference type="Proteomes" id="UP000240569">
    <property type="component" value="Unassembled WGS sequence"/>
</dbReference>
<dbReference type="UniPathway" id="UPA00148">
    <property type="reaction ID" value="UER00231"/>
</dbReference>
<dbReference type="SUPFAM" id="SSF52317">
    <property type="entry name" value="Class I glutamine amidotransferase-like"/>
    <property type="match status" value="1"/>
</dbReference>
<comment type="caution">
    <text evidence="10">The sequence shown here is derived from an EMBL/GenBank/DDBJ whole genome shotgun (WGS) entry which is preliminary data.</text>
</comment>
<reference evidence="10 11" key="1">
    <citation type="submission" date="2017-04" db="EMBL/GenBank/DDBJ databases">
        <title>Novel microbial lineages endemic to geothermal iron-oxide mats fill important gaps in the evolutionary history of Archaea.</title>
        <authorList>
            <person name="Jay Z.J."/>
            <person name="Beam J.P."/>
            <person name="Dlakic M."/>
            <person name="Rusch D.B."/>
            <person name="Kozubal M.A."/>
            <person name="Inskeep W.P."/>
        </authorList>
    </citation>
    <scope>NUCLEOTIDE SEQUENCE [LARGE SCALE GENOMIC DNA]</scope>
    <source>
        <strain evidence="10">BE_D</strain>
    </source>
</reference>
<dbReference type="PANTHER" id="PTHR43873">
    <property type="entry name" value="COBYRINATE A,C-DIAMIDE SYNTHASE"/>
    <property type="match status" value="1"/>
</dbReference>
<dbReference type="InterPro" id="IPR002586">
    <property type="entry name" value="CobQ/CobB/MinD/ParA_Nub-bd_dom"/>
</dbReference>
<dbReference type="InterPro" id="IPR027417">
    <property type="entry name" value="P-loop_NTPase"/>
</dbReference>
<keyword evidence="6 7" id="KW-0315">Glutamine amidotransferase</keyword>
<proteinExistence type="inferred from homology"/>
<dbReference type="NCBIfam" id="TIGR00379">
    <property type="entry name" value="cobB"/>
    <property type="match status" value="1"/>
</dbReference>
<dbReference type="CDD" id="cd03130">
    <property type="entry name" value="GATase1_CobB"/>
    <property type="match status" value="1"/>
</dbReference>
<feature type="domain" description="CobB/CobQ-like glutamine amidotransferase" evidence="9">
    <location>
        <begin position="248"/>
        <end position="438"/>
    </location>
</feature>
<dbReference type="GO" id="GO:0042242">
    <property type="term" value="F:cobyrinic acid a,c-diamide synthase activity"/>
    <property type="evidence" value="ECO:0007669"/>
    <property type="project" value="UniProtKB-UniRule"/>
</dbReference>
<evidence type="ECO:0000313" key="10">
    <source>
        <dbReference type="EMBL" id="PSN86365.1"/>
    </source>
</evidence>
<keyword evidence="4 7" id="KW-0067">ATP-binding</keyword>
<evidence type="ECO:0000256" key="4">
    <source>
        <dbReference type="ARBA" id="ARBA00022840"/>
    </source>
</evidence>
<sequence>MKLEKPRILVAGVASDVGKTTVATGLMACFRKKGLRVQGFKVGPDFLDPTYHSLVTQRASRNLDTWLMGEQGVLETFAHSTKDADIAVIEGVMGLFDGSSAKSDEQSSAEIARLLNTPVLLVLDVYALGRSAAALVAGCVHMSKGLRISGVILNRVGSQKHAQLCKDAIEHETKVPVLGWLPNNEQISLPSRHLGLFAADSSMDNKLKAIQQSVEKNVEIERVLAIAKDAPPLEIQEQKSLQNGKEVKIGIAMDESFFFYYEDNFDILRALGAKLLFFSPCNDSALPEVDALLIGGGYPEINAQKLEENVSMRNAILKFIEQGGLVYAECGGLMYLGRTTSSTEGRVHYMVGALELDTRLTKELTLGYTELEGVTQSALSAKGEILKGHEFHYSKVADIDEDARFCYKVRKGRGIKDSMEGYLVHNTLASYTHLHFRGNLSFAQRLLKNASHKRD</sequence>
<comment type="pathway">
    <text evidence="7">Cofactor biosynthesis; adenosylcobalamin biosynthesis; cob(II)yrinate a,c-diamide from sirohydrochlorin (anaerobic route): step 10/10.</text>
</comment>
<dbReference type="SUPFAM" id="SSF52540">
    <property type="entry name" value="P-loop containing nucleoside triphosphate hydrolases"/>
    <property type="match status" value="1"/>
</dbReference>
<dbReference type="EC" id="6.3.5.11" evidence="7"/>
<evidence type="ECO:0000256" key="5">
    <source>
        <dbReference type="ARBA" id="ARBA00022842"/>
    </source>
</evidence>
<dbReference type="Gene3D" id="3.40.50.300">
    <property type="entry name" value="P-loop containing nucleotide triphosphate hydrolases"/>
    <property type="match status" value="2"/>
</dbReference>
<dbReference type="CDD" id="cd05388">
    <property type="entry name" value="CobB_N"/>
    <property type="match status" value="1"/>
</dbReference>
<feature type="site" description="Increases nucleophilicity of active site Cys" evidence="7">
    <location>
        <position position="433"/>
    </location>
</feature>
<gene>
    <name evidence="7" type="primary">cbiA</name>
    <name evidence="10" type="ORF">B9Q02_02420</name>
</gene>
<keyword evidence="5 7" id="KW-0460">Magnesium</keyword>
<dbReference type="AlphaFoldDB" id="A0A2R6AJ05"/>
<comment type="function">
    <text evidence="7">Catalyzes the ATP-dependent amidation of the two carboxylate groups at positions a and c of cobyrinate, using either L-glutamine or ammonia as the nitrogen source.</text>
</comment>
<dbReference type="Pfam" id="PF07685">
    <property type="entry name" value="GATase_3"/>
    <property type="match status" value="1"/>
</dbReference>
<dbReference type="InterPro" id="IPR011698">
    <property type="entry name" value="GATase_3"/>
</dbReference>
<accession>A0A2R6AJ05</accession>
<keyword evidence="7" id="KW-0169">Cobalamin biosynthesis</keyword>
<keyword evidence="3 7" id="KW-0547">Nucleotide-binding</keyword>
<comment type="catalytic activity">
    <reaction evidence="7">
        <text>cob(II)yrinate + 2 L-glutamine + 2 ATP + 2 H2O = cob(II)yrinate a,c diamide + 2 L-glutamate + 2 ADP + 2 phosphate + 2 H(+)</text>
        <dbReference type="Rhea" id="RHEA:26289"/>
        <dbReference type="ChEBI" id="CHEBI:15377"/>
        <dbReference type="ChEBI" id="CHEBI:15378"/>
        <dbReference type="ChEBI" id="CHEBI:29985"/>
        <dbReference type="ChEBI" id="CHEBI:30616"/>
        <dbReference type="ChEBI" id="CHEBI:43474"/>
        <dbReference type="ChEBI" id="CHEBI:58359"/>
        <dbReference type="ChEBI" id="CHEBI:58537"/>
        <dbReference type="ChEBI" id="CHEBI:58894"/>
        <dbReference type="ChEBI" id="CHEBI:456216"/>
        <dbReference type="EC" id="6.3.5.11"/>
    </reaction>
</comment>
<organism evidence="10 11">
    <name type="scientific">Candidatus Marsarchaeota G1 archaeon BE_D</name>
    <dbReference type="NCBI Taxonomy" id="1978156"/>
    <lineage>
        <taxon>Archaea</taxon>
        <taxon>Candidatus Marsarchaeota</taxon>
        <taxon>Candidatus Marsarchaeota group 1</taxon>
    </lineage>
</organism>
<dbReference type="NCBIfam" id="NF002204">
    <property type="entry name" value="PRK01077.1"/>
    <property type="match status" value="1"/>
</dbReference>
<dbReference type="Pfam" id="PF01656">
    <property type="entry name" value="CbiA"/>
    <property type="match status" value="1"/>
</dbReference>
<feature type="active site" description="Nucleophile" evidence="7">
    <location>
        <position position="330"/>
    </location>
</feature>
<comment type="similarity">
    <text evidence="7">Belongs to the CobB/CbiA family.</text>
</comment>